<reference evidence="2 3" key="1">
    <citation type="submission" date="2015-04" db="EMBL/GenBank/DDBJ databases">
        <title>The complete genome sequence of the hyperthermophilic, obligate iron-reducing archaeon Geoglobus ahangari strain 234T.</title>
        <authorList>
            <person name="Manzella M.P."/>
            <person name="Holmes D.E."/>
            <person name="Rocheleau J.M."/>
            <person name="Chung A."/>
            <person name="Reguera G."/>
            <person name="Kashefi K."/>
        </authorList>
    </citation>
    <scope>NUCLEOTIDE SEQUENCE [LARGE SCALE GENOMIC DNA]</scope>
    <source>
        <strain evidence="2 3">234</strain>
    </source>
</reference>
<keyword evidence="3" id="KW-1185">Reference proteome</keyword>
<dbReference type="Proteomes" id="UP000034723">
    <property type="component" value="Chromosome"/>
</dbReference>
<dbReference type="STRING" id="113653.GAH_00440"/>
<dbReference type="GeneID" id="24803024"/>
<dbReference type="HOGENOM" id="CLU_170073_1_1_2"/>
<accession>A0A0F7IF13</accession>
<dbReference type="InterPro" id="IPR003847">
    <property type="entry name" value="Put_antitoxin"/>
</dbReference>
<dbReference type="OrthoDB" id="9187at2157"/>
<organism evidence="2 3">
    <name type="scientific">Geoglobus ahangari</name>
    <dbReference type="NCBI Taxonomy" id="113653"/>
    <lineage>
        <taxon>Archaea</taxon>
        <taxon>Methanobacteriati</taxon>
        <taxon>Methanobacteriota</taxon>
        <taxon>Archaeoglobi</taxon>
        <taxon>Archaeoglobales</taxon>
        <taxon>Archaeoglobaceae</taxon>
        <taxon>Geoglobus</taxon>
    </lineage>
</organism>
<sequence>MAHKTLTISEEAYNTLKRLKKEGESFSDVILRITKGARLLEYLEANEFSEDLIKSIEDVYKDRELIRGRDIEI</sequence>
<dbReference type="AlphaFoldDB" id="A0A0F7IF13"/>
<name>A0A0F7IF13_9EURY</name>
<dbReference type="InParanoid" id="A0A0F7IF13"/>
<dbReference type="Pfam" id="PF02697">
    <property type="entry name" value="VAPB_antitox"/>
    <property type="match status" value="1"/>
</dbReference>
<gene>
    <name evidence="2" type="ORF">GAH_00440</name>
</gene>
<protein>
    <recommendedName>
        <fullName evidence="4">Antitoxin</fullName>
    </recommendedName>
</protein>
<evidence type="ECO:0008006" key="4">
    <source>
        <dbReference type="Google" id="ProtNLM"/>
    </source>
</evidence>
<keyword evidence="1" id="KW-1277">Toxin-antitoxin system</keyword>
<dbReference type="RefSeq" id="WP_048094484.1">
    <property type="nucleotide sequence ID" value="NZ_CP011267.1"/>
</dbReference>
<dbReference type="EMBL" id="CP011267">
    <property type="protein sequence ID" value="AKG92208.1"/>
    <property type="molecule type" value="Genomic_DNA"/>
</dbReference>
<dbReference type="KEGG" id="gah:GAH_00440"/>
<evidence type="ECO:0000313" key="3">
    <source>
        <dbReference type="Proteomes" id="UP000034723"/>
    </source>
</evidence>
<proteinExistence type="predicted"/>
<evidence type="ECO:0000313" key="2">
    <source>
        <dbReference type="EMBL" id="AKG92208.1"/>
    </source>
</evidence>
<evidence type="ECO:0000256" key="1">
    <source>
        <dbReference type="ARBA" id="ARBA00022649"/>
    </source>
</evidence>